<dbReference type="InterPro" id="IPR001126">
    <property type="entry name" value="UmuC"/>
</dbReference>
<organism evidence="16 17">
    <name type="scientific">Penaeus vannamei</name>
    <name type="common">Whiteleg shrimp</name>
    <name type="synonym">Litopenaeus vannamei</name>
    <dbReference type="NCBI Taxonomy" id="6689"/>
    <lineage>
        <taxon>Eukaryota</taxon>
        <taxon>Metazoa</taxon>
        <taxon>Ecdysozoa</taxon>
        <taxon>Arthropoda</taxon>
        <taxon>Crustacea</taxon>
        <taxon>Multicrustacea</taxon>
        <taxon>Malacostraca</taxon>
        <taxon>Eumalacostraca</taxon>
        <taxon>Eucarida</taxon>
        <taxon>Decapoda</taxon>
        <taxon>Dendrobranchiata</taxon>
        <taxon>Penaeoidea</taxon>
        <taxon>Penaeidae</taxon>
        <taxon>Penaeus</taxon>
    </lineage>
</organism>
<comment type="cofactor">
    <cofactor evidence="2">
        <name>Mg(2+)</name>
        <dbReference type="ChEBI" id="CHEBI:18420"/>
    </cofactor>
</comment>
<dbReference type="GO" id="GO:0046872">
    <property type="term" value="F:metal ion binding"/>
    <property type="evidence" value="ECO:0007669"/>
    <property type="project" value="UniProtKB-KW"/>
</dbReference>
<dbReference type="Pfam" id="PF21704">
    <property type="entry name" value="POLH-Rev1_HhH"/>
    <property type="match status" value="1"/>
</dbReference>
<keyword evidence="7" id="KW-0548">Nucleotidyltransferase</keyword>
<comment type="caution">
    <text evidence="16">The sequence shown here is derived from an EMBL/GenBank/DDBJ whole genome shotgun (WGS) entry which is preliminary data.</text>
</comment>
<evidence type="ECO:0000256" key="6">
    <source>
        <dbReference type="ARBA" id="ARBA00022679"/>
    </source>
</evidence>
<feature type="domain" description="UmuC" evidence="15">
    <location>
        <begin position="6"/>
        <end position="263"/>
    </location>
</feature>
<dbReference type="EMBL" id="QCYY01001263">
    <property type="protein sequence ID" value="ROT79292.1"/>
    <property type="molecule type" value="Genomic_DNA"/>
</dbReference>
<dbReference type="GO" id="GO:0003887">
    <property type="term" value="F:DNA-directed DNA polymerase activity"/>
    <property type="evidence" value="ECO:0007669"/>
    <property type="project" value="UniProtKB-EC"/>
</dbReference>
<dbReference type="GO" id="GO:0003684">
    <property type="term" value="F:damaged DNA binding"/>
    <property type="evidence" value="ECO:0007669"/>
    <property type="project" value="InterPro"/>
</dbReference>
<keyword evidence="10" id="KW-0460">Magnesium</keyword>
<evidence type="ECO:0000256" key="11">
    <source>
        <dbReference type="ARBA" id="ARBA00023204"/>
    </source>
</evidence>
<keyword evidence="11" id="KW-0234">DNA repair</keyword>
<dbReference type="GO" id="GO:0035861">
    <property type="term" value="C:site of double-strand break"/>
    <property type="evidence" value="ECO:0007669"/>
    <property type="project" value="TreeGrafter"/>
</dbReference>
<evidence type="ECO:0000259" key="15">
    <source>
        <dbReference type="PROSITE" id="PS50173"/>
    </source>
</evidence>
<dbReference type="InterPro" id="IPR036775">
    <property type="entry name" value="DNA_pol_Y-fam_lit_finger_sf"/>
</dbReference>
<keyword evidence="17" id="KW-1185">Reference proteome</keyword>
<reference evidence="16 17" key="1">
    <citation type="submission" date="2018-04" db="EMBL/GenBank/DDBJ databases">
        <authorList>
            <person name="Zhang X."/>
            <person name="Yuan J."/>
            <person name="Li F."/>
            <person name="Xiang J."/>
        </authorList>
    </citation>
    <scope>NUCLEOTIDE SEQUENCE [LARGE SCALE GENOMIC DNA]</scope>
    <source>
        <tissue evidence="16">Muscle</tissue>
    </source>
</reference>
<dbReference type="GO" id="GO:0042276">
    <property type="term" value="P:error-prone translesion synthesis"/>
    <property type="evidence" value="ECO:0007669"/>
    <property type="project" value="TreeGrafter"/>
</dbReference>
<evidence type="ECO:0000256" key="8">
    <source>
        <dbReference type="ARBA" id="ARBA00022723"/>
    </source>
</evidence>
<dbReference type="EC" id="2.7.7.7" evidence="5"/>
<evidence type="ECO:0000256" key="7">
    <source>
        <dbReference type="ARBA" id="ARBA00022695"/>
    </source>
</evidence>
<comment type="similarity">
    <text evidence="4">Belongs to the DNA polymerase type-Y family.</text>
</comment>
<dbReference type="GO" id="GO:0006281">
    <property type="term" value="P:DNA repair"/>
    <property type="evidence" value="ECO:0007669"/>
    <property type="project" value="UniProtKB-KW"/>
</dbReference>
<accession>A0A3R7PQB5</accession>
<dbReference type="AlphaFoldDB" id="A0A3R7PQB5"/>
<keyword evidence="8" id="KW-0479">Metal-binding</keyword>
<dbReference type="FunFam" id="3.40.1170.60:FF:000003">
    <property type="entry name" value="DNA polymerase eta"/>
    <property type="match status" value="1"/>
</dbReference>
<proteinExistence type="inferred from homology"/>
<evidence type="ECO:0000256" key="9">
    <source>
        <dbReference type="ARBA" id="ARBA00022763"/>
    </source>
</evidence>
<dbReference type="Pfam" id="PF00817">
    <property type="entry name" value="IMS"/>
    <property type="match status" value="1"/>
</dbReference>
<dbReference type="GO" id="GO:0005657">
    <property type="term" value="C:replication fork"/>
    <property type="evidence" value="ECO:0007669"/>
    <property type="project" value="TreeGrafter"/>
</dbReference>
<dbReference type="SUPFAM" id="SSF56672">
    <property type="entry name" value="DNA/RNA polymerases"/>
    <property type="match status" value="1"/>
</dbReference>
<dbReference type="GO" id="GO:0009411">
    <property type="term" value="P:response to UV"/>
    <property type="evidence" value="ECO:0007669"/>
    <property type="project" value="UniProtKB-ARBA"/>
</dbReference>
<name>A0A3R7PQB5_PENVA</name>
<dbReference type="Gene3D" id="1.10.150.20">
    <property type="entry name" value="5' to 3' exonuclease, C-terminal subdomain"/>
    <property type="match status" value="1"/>
</dbReference>
<gene>
    <name evidence="16" type="ORF">C7M84_002014</name>
</gene>
<keyword evidence="9" id="KW-0227">DNA damage</keyword>
<dbReference type="STRING" id="6689.A0A3R7PQB5"/>
<dbReference type="Gene3D" id="3.40.1170.60">
    <property type="match status" value="1"/>
</dbReference>
<comment type="catalytic activity">
    <reaction evidence="14">
        <text>DNA(n) + a 2'-deoxyribonucleoside 5'-triphosphate = DNA(n+1) + diphosphate</text>
        <dbReference type="Rhea" id="RHEA:22508"/>
        <dbReference type="Rhea" id="RHEA-COMP:17339"/>
        <dbReference type="Rhea" id="RHEA-COMP:17340"/>
        <dbReference type="ChEBI" id="CHEBI:33019"/>
        <dbReference type="ChEBI" id="CHEBI:61560"/>
        <dbReference type="ChEBI" id="CHEBI:173112"/>
        <dbReference type="EC" id="2.7.7.7"/>
    </reaction>
</comment>
<dbReference type="PANTHER" id="PTHR45873">
    <property type="entry name" value="DNA POLYMERASE ETA"/>
    <property type="match status" value="1"/>
</dbReference>
<dbReference type="GO" id="GO:0005634">
    <property type="term" value="C:nucleus"/>
    <property type="evidence" value="ECO:0007669"/>
    <property type="project" value="UniProtKB-SubCell"/>
</dbReference>
<evidence type="ECO:0000256" key="1">
    <source>
        <dbReference type="ARBA" id="ARBA00001936"/>
    </source>
</evidence>
<evidence type="ECO:0000256" key="4">
    <source>
        <dbReference type="ARBA" id="ARBA00010945"/>
    </source>
</evidence>
<evidence type="ECO:0000256" key="14">
    <source>
        <dbReference type="ARBA" id="ARBA00049244"/>
    </source>
</evidence>
<keyword evidence="12" id="KW-0539">Nucleus</keyword>
<evidence type="ECO:0000256" key="13">
    <source>
        <dbReference type="ARBA" id="ARBA00044975"/>
    </source>
</evidence>
<protein>
    <recommendedName>
        <fullName evidence="13">DNA polymerase eta</fullName>
        <ecNumber evidence="5">2.7.7.7</ecNumber>
    </recommendedName>
</protein>
<evidence type="ECO:0000256" key="10">
    <source>
        <dbReference type="ARBA" id="ARBA00022842"/>
    </source>
</evidence>
<dbReference type="Proteomes" id="UP000283509">
    <property type="component" value="Unassembled WGS sequence"/>
</dbReference>
<evidence type="ECO:0000256" key="3">
    <source>
        <dbReference type="ARBA" id="ARBA00004123"/>
    </source>
</evidence>
<dbReference type="Gene3D" id="3.30.1490.100">
    <property type="entry name" value="DNA polymerase, Y-family, little finger domain"/>
    <property type="match status" value="1"/>
</dbReference>
<comment type="cofactor">
    <cofactor evidence="1">
        <name>Mn(2+)</name>
        <dbReference type="ChEBI" id="CHEBI:29035"/>
    </cofactor>
</comment>
<dbReference type="FunFam" id="1.10.150.20:FF:000014">
    <property type="entry name" value="Polymerase (DNA directed), eta"/>
    <property type="match status" value="1"/>
</dbReference>
<dbReference type="InterPro" id="IPR043128">
    <property type="entry name" value="Rev_trsase/Diguanyl_cyclase"/>
</dbReference>
<comment type="subcellular location">
    <subcellularLocation>
        <location evidence="3">Nucleus</location>
    </subcellularLocation>
</comment>
<dbReference type="PROSITE" id="PS50173">
    <property type="entry name" value="UMUC"/>
    <property type="match status" value="1"/>
</dbReference>
<dbReference type="InterPro" id="IPR052230">
    <property type="entry name" value="DNA_polymerase_eta"/>
</dbReference>
<evidence type="ECO:0000313" key="16">
    <source>
        <dbReference type="EMBL" id="ROT79292.1"/>
    </source>
</evidence>
<dbReference type="PANTHER" id="PTHR45873:SF1">
    <property type="entry name" value="DNA POLYMERASE ETA"/>
    <property type="match status" value="1"/>
</dbReference>
<reference evidence="16 17" key="2">
    <citation type="submission" date="2019-01" db="EMBL/GenBank/DDBJ databases">
        <title>The decoding of complex shrimp genome reveals the adaptation for benthos swimmer, frequently molting mechanism and breeding impact on genome.</title>
        <authorList>
            <person name="Sun Y."/>
            <person name="Gao Y."/>
            <person name="Yu Y."/>
        </authorList>
    </citation>
    <scope>NUCLEOTIDE SEQUENCE [LARGE SCALE GENOMIC DNA]</scope>
    <source>
        <tissue evidence="16">Muscle</tissue>
    </source>
</reference>
<evidence type="ECO:0000256" key="2">
    <source>
        <dbReference type="ARBA" id="ARBA00001946"/>
    </source>
</evidence>
<dbReference type="Gene3D" id="3.30.70.270">
    <property type="match status" value="1"/>
</dbReference>
<keyword evidence="6" id="KW-0808">Transferase</keyword>
<evidence type="ECO:0000256" key="12">
    <source>
        <dbReference type="ARBA" id="ARBA00023242"/>
    </source>
</evidence>
<dbReference type="InterPro" id="IPR043502">
    <property type="entry name" value="DNA/RNA_pol_sf"/>
</dbReference>
<evidence type="ECO:0000256" key="5">
    <source>
        <dbReference type="ARBA" id="ARBA00012417"/>
    </source>
</evidence>
<dbReference type="OrthoDB" id="5723at2759"/>
<sequence>MTDRVVVLLDMDCFYVQVEERDNPHIKGVPAAVVQYNSWKGGGIIAVNYEARAFGVKRGMRGDEARGKCPDIQLVQVPVNRGKADLTKYRDAGKEVIKVLCEFSDCVERASIDEAYIELTQTVEDRIKKKNGTHIATDMLKSSWVVGYDKTEDGDQQGVREKGVHEWLNSVFENGEDAALPLDSNHPHWDNVRLAYAALICEEMRAAVLAQTGFKCSAGITHNKMLSKLACGLHKPNQQTVLPQDEVSQLWDGLPVGKVRHLGGKLGDSLTEEMGCNTMGDLAKLSLQQLIGRYDNKTAHWLFKLGKGVDTEQVTSRQLPKSIGCGKNFQGKEALNTQEKVICLVVFEDVAFQLFLDVFLIL</sequence>
<evidence type="ECO:0000313" key="17">
    <source>
        <dbReference type="Proteomes" id="UP000283509"/>
    </source>
</evidence>